<dbReference type="EMBL" id="BAAARW010000012">
    <property type="protein sequence ID" value="GAA2421520.1"/>
    <property type="molecule type" value="Genomic_DNA"/>
</dbReference>
<feature type="compositionally biased region" description="Basic and acidic residues" evidence="1">
    <location>
        <begin position="52"/>
        <end position="71"/>
    </location>
</feature>
<feature type="compositionally biased region" description="Polar residues" evidence="1">
    <location>
        <begin position="108"/>
        <end position="117"/>
    </location>
</feature>
<reference evidence="3" key="1">
    <citation type="journal article" date="2019" name="Int. J. Syst. Evol. Microbiol.">
        <title>The Global Catalogue of Microorganisms (GCM) 10K type strain sequencing project: providing services to taxonomists for standard genome sequencing and annotation.</title>
        <authorList>
            <consortium name="The Broad Institute Genomics Platform"/>
            <consortium name="The Broad Institute Genome Sequencing Center for Infectious Disease"/>
            <person name="Wu L."/>
            <person name="Ma J."/>
        </authorList>
    </citation>
    <scope>NUCLEOTIDE SEQUENCE [LARGE SCALE GENOMIC DNA]</scope>
    <source>
        <strain evidence="3">JCM 3325</strain>
    </source>
</reference>
<evidence type="ECO:0000313" key="3">
    <source>
        <dbReference type="Proteomes" id="UP001501231"/>
    </source>
</evidence>
<gene>
    <name evidence="2" type="ORF">GCM10010191_36310</name>
</gene>
<feature type="region of interest" description="Disordered" evidence="1">
    <location>
        <begin position="1"/>
        <end position="431"/>
    </location>
</feature>
<dbReference type="RefSeq" id="WP_344590158.1">
    <property type="nucleotide sequence ID" value="NZ_BAAARW010000012.1"/>
</dbReference>
<feature type="compositionally biased region" description="Low complexity" evidence="1">
    <location>
        <begin position="305"/>
        <end position="314"/>
    </location>
</feature>
<feature type="compositionally biased region" description="Basic and acidic residues" evidence="1">
    <location>
        <begin position="93"/>
        <end position="102"/>
    </location>
</feature>
<feature type="compositionally biased region" description="Polar residues" evidence="1">
    <location>
        <begin position="74"/>
        <end position="92"/>
    </location>
</feature>
<protein>
    <submittedName>
        <fullName evidence="2">Uncharacterized protein</fullName>
    </submittedName>
</protein>
<evidence type="ECO:0000313" key="2">
    <source>
        <dbReference type="EMBL" id="GAA2421520.1"/>
    </source>
</evidence>
<accession>A0ABP5WB20</accession>
<comment type="caution">
    <text evidence="2">The sequence shown here is derived from an EMBL/GenBank/DDBJ whole genome shotgun (WGS) entry which is preliminary data.</text>
</comment>
<evidence type="ECO:0000256" key="1">
    <source>
        <dbReference type="SAM" id="MobiDB-lite"/>
    </source>
</evidence>
<proteinExistence type="predicted"/>
<name>A0ABP5WB20_9ACTN</name>
<feature type="compositionally biased region" description="Basic and acidic residues" evidence="1">
    <location>
        <begin position="253"/>
        <end position="265"/>
    </location>
</feature>
<dbReference type="Proteomes" id="UP001501231">
    <property type="component" value="Unassembled WGS sequence"/>
</dbReference>
<feature type="compositionally biased region" description="Basic and acidic residues" evidence="1">
    <location>
        <begin position="1"/>
        <end position="14"/>
    </location>
</feature>
<sequence>MALERNDHGTETTDRPPPSEQSPPQDNPGAPGYPSRRESLAAARTETGAQTERTDAGGTTEKETTEPKSDTKSGQNDQTDQPRTDSPQTTADDSPRNDEQPEKPGTADTGTQSSTPRLDSLRAASIPSERTDTNGTSSPPETRTARPAEGGEAQPQDQTMSSEHEAKDRTAMQPDQAQPQSEPDERSPRETSEQPADGSDTDPAQETPEPAGPHQEKPEPARGGTRTTDGSWAGPQEAPPTADDQPEPMDALPRVEQDKTSERPDTPPPPRQDEPGDEPQPTEPIRAEVSTSDTAGRPSERTDIPDPGTDDPGAPVEPARDLAEQSPQQDKQVLGGLREEVDPTGAEGESNTTLDVRDERTGDQIAESEPDSRSDRLRRKFFQQGDGIGISQGGRKASNSVQDILNKPSPTGHPETRTSPTMSQPDHHGVEAGNALSAAVVAGVVITEVVRWCRSRRTQRTGV</sequence>
<keyword evidence="3" id="KW-1185">Reference proteome</keyword>
<feature type="compositionally biased region" description="Basic and acidic residues" evidence="1">
    <location>
        <begin position="183"/>
        <end position="192"/>
    </location>
</feature>
<organism evidence="2 3">
    <name type="scientific">Actinomadura vinacea</name>
    <dbReference type="NCBI Taxonomy" id="115336"/>
    <lineage>
        <taxon>Bacteria</taxon>
        <taxon>Bacillati</taxon>
        <taxon>Actinomycetota</taxon>
        <taxon>Actinomycetes</taxon>
        <taxon>Streptosporangiales</taxon>
        <taxon>Thermomonosporaceae</taxon>
        <taxon>Actinomadura</taxon>
    </lineage>
</organism>